<dbReference type="Proteomes" id="UP000314294">
    <property type="component" value="Unassembled WGS sequence"/>
</dbReference>
<evidence type="ECO:0000313" key="3">
    <source>
        <dbReference type="Proteomes" id="UP000314294"/>
    </source>
</evidence>
<evidence type="ECO:0000256" key="1">
    <source>
        <dbReference type="SAM" id="MobiDB-lite"/>
    </source>
</evidence>
<comment type="caution">
    <text evidence="2">The sequence shown here is derived from an EMBL/GenBank/DDBJ whole genome shotgun (WGS) entry which is preliminary data.</text>
</comment>
<dbReference type="EMBL" id="SRLO01000024">
    <property type="protein sequence ID" value="TNN84741.1"/>
    <property type="molecule type" value="Genomic_DNA"/>
</dbReference>
<organism evidence="2 3">
    <name type="scientific">Liparis tanakae</name>
    <name type="common">Tanaka's snailfish</name>
    <dbReference type="NCBI Taxonomy" id="230148"/>
    <lineage>
        <taxon>Eukaryota</taxon>
        <taxon>Metazoa</taxon>
        <taxon>Chordata</taxon>
        <taxon>Craniata</taxon>
        <taxon>Vertebrata</taxon>
        <taxon>Euteleostomi</taxon>
        <taxon>Actinopterygii</taxon>
        <taxon>Neopterygii</taxon>
        <taxon>Teleostei</taxon>
        <taxon>Neoteleostei</taxon>
        <taxon>Acanthomorphata</taxon>
        <taxon>Eupercaria</taxon>
        <taxon>Perciformes</taxon>
        <taxon>Cottioidei</taxon>
        <taxon>Cottales</taxon>
        <taxon>Liparidae</taxon>
        <taxon>Liparis</taxon>
    </lineage>
</organism>
<proteinExistence type="predicted"/>
<accession>A0A4Z2J476</accession>
<evidence type="ECO:0000313" key="2">
    <source>
        <dbReference type="EMBL" id="TNN84741.1"/>
    </source>
</evidence>
<dbReference type="AlphaFoldDB" id="A0A4Z2J476"/>
<keyword evidence="3" id="KW-1185">Reference proteome</keyword>
<name>A0A4Z2J476_9TELE</name>
<feature type="region of interest" description="Disordered" evidence="1">
    <location>
        <begin position="36"/>
        <end position="55"/>
    </location>
</feature>
<sequence>MLSQKGPPAPGYRLPISNTGDIFLGVDDITEEARGACVSRGKRRKEQSAEGKKRRRALLLLDRRVH</sequence>
<gene>
    <name evidence="2" type="ORF">EYF80_004786</name>
</gene>
<protein>
    <submittedName>
        <fullName evidence="2">Uncharacterized protein</fullName>
    </submittedName>
</protein>
<reference evidence="2 3" key="1">
    <citation type="submission" date="2019-03" db="EMBL/GenBank/DDBJ databases">
        <title>First draft genome of Liparis tanakae, snailfish: a comprehensive survey of snailfish specific genes.</title>
        <authorList>
            <person name="Kim W."/>
            <person name="Song I."/>
            <person name="Jeong J.-H."/>
            <person name="Kim D."/>
            <person name="Kim S."/>
            <person name="Ryu S."/>
            <person name="Song J.Y."/>
            <person name="Lee S.K."/>
        </authorList>
    </citation>
    <scope>NUCLEOTIDE SEQUENCE [LARGE SCALE GENOMIC DNA]</scope>
    <source>
        <tissue evidence="2">Muscle</tissue>
    </source>
</reference>